<gene>
    <name evidence="2" type="ORF">MNKW57_28160</name>
</gene>
<dbReference type="Proteomes" id="UP001224392">
    <property type="component" value="Unassembled WGS sequence"/>
</dbReference>
<keyword evidence="3" id="KW-1185">Reference proteome</keyword>
<dbReference type="RefSeq" id="WP_285765104.1">
    <property type="nucleotide sequence ID" value="NZ_BSYJ01000006.1"/>
</dbReference>
<evidence type="ECO:0000313" key="2">
    <source>
        <dbReference type="EMBL" id="GMG88495.1"/>
    </source>
</evidence>
<protein>
    <submittedName>
        <fullName evidence="2">Uncharacterized protein</fullName>
    </submittedName>
</protein>
<organism evidence="2 3">
    <name type="scientific">Biformimicrobium ophioploci</name>
    <dbReference type="NCBI Taxonomy" id="3036711"/>
    <lineage>
        <taxon>Bacteria</taxon>
        <taxon>Pseudomonadati</taxon>
        <taxon>Pseudomonadota</taxon>
        <taxon>Gammaproteobacteria</taxon>
        <taxon>Cellvibrionales</taxon>
        <taxon>Microbulbiferaceae</taxon>
        <taxon>Biformimicrobium</taxon>
    </lineage>
</organism>
<reference evidence="2 3" key="1">
    <citation type="submission" date="2023-04" db="EMBL/GenBank/DDBJ databases">
        <title>Marinobulbifer ophiurae gen. nov., sp. Nov., isolate from tissue of brittle star Ophioplocus japonicus.</title>
        <authorList>
            <person name="Kawano K."/>
            <person name="Sawayama S."/>
            <person name="Nakagawa S."/>
        </authorList>
    </citation>
    <scope>NUCLEOTIDE SEQUENCE [LARGE SCALE GENOMIC DNA]</scope>
    <source>
        <strain evidence="2 3">NKW57</strain>
    </source>
</reference>
<keyword evidence="1" id="KW-0732">Signal</keyword>
<comment type="caution">
    <text evidence="2">The sequence shown here is derived from an EMBL/GenBank/DDBJ whole genome shotgun (WGS) entry which is preliminary data.</text>
</comment>
<dbReference type="EMBL" id="BSYJ01000006">
    <property type="protein sequence ID" value="GMG88495.1"/>
    <property type="molecule type" value="Genomic_DNA"/>
</dbReference>
<feature type="signal peptide" evidence="1">
    <location>
        <begin position="1"/>
        <end position="23"/>
    </location>
</feature>
<sequence>MLYRLAPLSFVFLLLFLPDQPSADHVYDQSPYVHFCRAEYFKYDEGQVKCNWAGSFDFACEIKRPNRIPIEEGSLLREPEDVGECSDGERVLKIVHY</sequence>
<name>A0ABQ6M2C5_9GAMM</name>
<evidence type="ECO:0000256" key="1">
    <source>
        <dbReference type="SAM" id="SignalP"/>
    </source>
</evidence>
<evidence type="ECO:0000313" key="3">
    <source>
        <dbReference type="Proteomes" id="UP001224392"/>
    </source>
</evidence>
<accession>A0ABQ6M2C5</accession>
<feature type="chain" id="PRO_5047206345" evidence="1">
    <location>
        <begin position="24"/>
        <end position="97"/>
    </location>
</feature>
<proteinExistence type="predicted"/>